<dbReference type="PANTHER" id="PTHR47661">
    <property type="entry name" value="PHOSPHOGLUCAN PHOSPHATASE LSF1, CHLOROPLASTIC"/>
    <property type="match status" value="1"/>
</dbReference>
<sequence length="264" mass="29091">MTSCAFIASGGAPRRRLGQETRQRVLTSSFRSLPPIRRSVRSRARLAPHTFRSLRAEYGYNVYQDPQDREKRQLSSDDVYAVVRKPLGLTLEEADDGMVVIAGVEPGGNAARTGVLRVGQVVTAISATFGDEIWSVRGVGIDRVMKGLQVRSGDFITVVVEDREIAEQKKAASREWAARRAEEARIQYGEREVIDAVSWTKVRSPDANAAKRATDSSKYSESQLADELEREMASSSSPYGQAWLWWTLGGVAAILAILAVTLFA</sequence>
<keyword evidence="1" id="KW-1133">Transmembrane helix</keyword>
<organism evidence="3 4">
    <name type="scientific">Cyanidium caldarium</name>
    <name type="common">Red alga</name>
    <dbReference type="NCBI Taxonomy" id="2771"/>
    <lineage>
        <taxon>Eukaryota</taxon>
        <taxon>Rhodophyta</taxon>
        <taxon>Bangiophyceae</taxon>
        <taxon>Cyanidiales</taxon>
        <taxon>Cyanidiaceae</taxon>
        <taxon>Cyanidium</taxon>
    </lineage>
</organism>
<evidence type="ECO:0000313" key="4">
    <source>
        <dbReference type="Proteomes" id="UP001301350"/>
    </source>
</evidence>
<comment type="caution">
    <text evidence="3">The sequence shown here is derived from an EMBL/GenBank/DDBJ whole genome shotgun (WGS) entry which is preliminary data.</text>
</comment>
<dbReference type="Proteomes" id="UP001301350">
    <property type="component" value="Unassembled WGS sequence"/>
</dbReference>
<dbReference type="PANTHER" id="PTHR47661:SF2">
    <property type="entry name" value="PHOSPHOGLUCAN PHOSPHATASE LSF1, CHLOROPLASTIC"/>
    <property type="match status" value="1"/>
</dbReference>
<keyword evidence="1" id="KW-0472">Membrane</keyword>
<name>A0AAV9IWH9_CYACA</name>
<evidence type="ECO:0000256" key="1">
    <source>
        <dbReference type="SAM" id="Phobius"/>
    </source>
</evidence>
<keyword evidence="1" id="KW-0812">Transmembrane</keyword>
<dbReference type="EMBL" id="JANCYW010000008">
    <property type="protein sequence ID" value="KAK4536479.1"/>
    <property type="molecule type" value="Genomic_DNA"/>
</dbReference>
<proteinExistence type="predicted"/>
<accession>A0AAV9IWH9</accession>
<dbReference type="Gene3D" id="2.30.42.10">
    <property type="match status" value="1"/>
</dbReference>
<evidence type="ECO:0000259" key="2">
    <source>
        <dbReference type="PROSITE" id="PS50106"/>
    </source>
</evidence>
<feature type="transmembrane region" description="Helical" evidence="1">
    <location>
        <begin position="243"/>
        <end position="263"/>
    </location>
</feature>
<dbReference type="InterPro" id="IPR001478">
    <property type="entry name" value="PDZ"/>
</dbReference>
<feature type="domain" description="PDZ" evidence="2">
    <location>
        <begin position="87"/>
        <end position="163"/>
    </location>
</feature>
<dbReference type="PROSITE" id="PS50106">
    <property type="entry name" value="PDZ"/>
    <property type="match status" value="1"/>
</dbReference>
<gene>
    <name evidence="3" type="ORF">CDCA_CDCA08G2504</name>
</gene>
<protein>
    <recommendedName>
        <fullName evidence="2">PDZ domain-containing protein</fullName>
    </recommendedName>
</protein>
<dbReference type="SUPFAM" id="SSF50156">
    <property type="entry name" value="PDZ domain-like"/>
    <property type="match status" value="1"/>
</dbReference>
<dbReference type="AlphaFoldDB" id="A0AAV9IWH9"/>
<keyword evidence="4" id="KW-1185">Reference proteome</keyword>
<reference evidence="3 4" key="1">
    <citation type="submission" date="2022-07" db="EMBL/GenBank/DDBJ databases">
        <title>Genome-wide signatures of adaptation to extreme environments.</title>
        <authorList>
            <person name="Cho C.H."/>
            <person name="Yoon H.S."/>
        </authorList>
    </citation>
    <scope>NUCLEOTIDE SEQUENCE [LARGE SCALE GENOMIC DNA]</scope>
    <source>
        <strain evidence="3 4">DBV 063 E5</strain>
    </source>
</reference>
<evidence type="ECO:0000313" key="3">
    <source>
        <dbReference type="EMBL" id="KAK4536479.1"/>
    </source>
</evidence>
<dbReference type="InterPro" id="IPR036034">
    <property type="entry name" value="PDZ_sf"/>
</dbReference>